<feature type="transmembrane region" description="Helical" evidence="2">
    <location>
        <begin position="39"/>
        <end position="61"/>
    </location>
</feature>
<feature type="region of interest" description="Disordered" evidence="1">
    <location>
        <begin position="205"/>
        <end position="226"/>
    </location>
</feature>
<dbReference type="KEGG" id="sgrg:L0C25_13025"/>
<dbReference type="AlphaFoldDB" id="A0AA46YIT0"/>
<gene>
    <name evidence="3" type="ORF">L0C25_13025</name>
</gene>
<evidence type="ECO:0000313" key="4">
    <source>
        <dbReference type="Proteomes" id="UP001164390"/>
    </source>
</evidence>
<accession>A0AA46YIT0</accession>
<protein>
    <submittedName>
        <fullName evidence="3">Uncharacterized protein</fullName>
    </submittedName>
</protein>
<keyword evidence="2" id="KW-1133">Transmembrane helix</keyword>
<dbReference type="Proteomes" id="UP001164390">
    <property type="component" value="Chromosome"/>
</dbReference>
<organism evidence="3 4">
    <name type="scientific">Solicola gregarius</name>
    <dbReference type="NCBI Taxonomy" id="2908642"/>
    <lineage>
        <taxon>Bacteria</taxon>
        <taxon>Bacillati</taxon>
        <taxon>Actinomycetota</taxon>
        <taxon>Actinomycetes</taxon>
        <taxon>Propionibacteriales</taxon>
        <taxon>Nocardioidaceae</taxon>
        <taxon>Solicola</taxon>
    </lineage>
</organism>
<dbReference type="EMBL" id="CP094970">
    <property type="protein sequence ID" value="UYM03480.1"/>
    <property type="molecule type" value="Genomic_DNA"/>
</dbReference>
<proteinExistence type="predicted"/>
<name>A0AA46YIT0_9ACTN</name>
<keyword evidence="2" id="KW-0472">Membrane</keyword>
<reference evidence="3" key="1">
    <citation type="submission" date="2022-01" db="EMBL/GenBank/DDBJ databases">
        <title>Nocardioidaceae gen. sp. A5X3R13.</title>
        <authorList>
            <person name="Lopez Marin M.A."/>
            <person name="Uhlik O."/>
        </authorList>
    </citation>
    <scope>NUCLEOTIDE SEQUENCE</scope>
    <source>
        <strain evidence="3">A5X3R13</strain>
    </source>
</reference>
<sequence length="226" mass="23228">MRDDFQDLRRSLESGVVPPSFDAVSRRAEATVRRRRTRAVVGATCGGVTAIVLAAVAVTTLPGDESEPDETPVASDTAGPPPGVEVMGGLPSPLIEIDTSAGPDDATAIGLAPEIVNPADRIFIEIAALDGSTTAGIDLVANDGGWTVAPGRQRCAGAQVADAGTITLPNDCVPQPLTIDSRWTMTVETNGGDKGQIFTAQVEKDGHSDGKVYPAKQWPTGDGVGG</sequence>
<evidence type="ECO:0000256" key="1">
    <source>
        <dbReference type="SAM" id="MobiDB-lite"/>
    </source>
</evidence>
<dbReference type="RefSeq" id="WP_271632089.1">
    <property type="nucleotide sequence ID" value="NZ_CP094970.1"/>
</dbReference>
<keyword evidence="4" id="KW-1185">Reference proteome</keyword>
<evidence type="ECO:0000256" key="2">
    <source>
        <dbReference type="SAM" id="Phobius"/>
    </source>
</evidence>
<keyword evidence="2" id="KW-0812">Transmembrane</keyword>
<evidence type="ECO:0000313" key="3">
    <source>
        <dbReference type="EMBL" id="UYM03480.1"/>
    </source>
</evidence>